<evidence type="ECO:0000259" key="8">
    <source>
        <dbReference type="PROSITE" id="PS51192"/>
    </source>
</evidence>
<dbReference type="Proteomes" id="UP000193642">
    <property type="component" value="Unassembled WGS sequence"/>
</dbReference>
<dbReference type="OrthoDB" id="416741at2759"/>
<dbReference type="SMART" id="SM00535">
    <property type="entry name" value="RIBOc"/>
    <property type="match status" value="2"/>
</dbReference>
<dbReference type="PROSITE" id="PS00517">
    <property type="entry name" value="RNASE_3_1"/>
    <property type="match status" value="2"/>
</dbReference>
<dbReference type="PROSITE" id="PS50142">
    <property type="entry name" value="RNASE_3_2"/>
    <property type="match status" value="2"/>
</dbReference>
<dbReference type="InterPro" id="IPR038248">
    <property type="entry name" value="Dicer_dimer_sf"/>
</dbReference>
<dbReference type="GO" id="GO:0031047">
    <property type="term" value="P:regulatory ncRNA-mediated gene silencing"/>
    <property type="evidence" value="ECO:0007669"/>
    <property type="project" value="UniProtKB-ARBA"/>
</dbReference>
<dbReference type="GO" id="GO:0004525">
    <property type="term" value="F:ribonuclease III activity"/>
    <property type="evidence" value="ECO:0007669"/>
    <property type="project" value="InterPro"/>
</dbReference>
<gene>
    <name evidence="11" type="ORF">BCR33DRAFT_789923</name>
</gene>
<dbReference type="InterPro" id="IPR027417">
    <property type="entry name" value="P-loop_NTPase"/>
</dbReference>
<evidence type="ECO:0000259" key="10">
    <source>
        <dbReference type="PROSITE" id="PS51327"/>
    </source>
</evidence>
<keyword evidence="1" id="KW-0677">Repeat</keyword>
<evidence type="ECO:0000256" key="5">
    <source>
        <dbReference type="ARBA" id="ARBA00022840"/>
    </source>
</evidence>
<keyword evidence="6" id="KW-0694">RNA-binding</keyword>
<evidence type="ECO:0000259" key="7">
    <source>
        <dbReference type="PROSITE" id="PS50142"/>
    </source>
</evidence>
<evidence type="ECO:0000313" key="11">
    <source>
        <dbReference type="EMBL" id="ORY37058.1"/>
    </source>
</evidence>
<reference evidence="11 12" key="1">
    <citation type="submission" date="2016-07" db="EMBL/GenBank/DDBJ databases">
        <title>Pervasive Adenine N6-methylation of Active Genes in Fungi.</title>
        <authorList>
            <consortium name="DOE Joint Genome Institute"/>
            <person name="Mondo S.J."/>
            <person name="Dannebaum R.O."/>
            <person name="Kuo R.C."/>
            <person name="Labutti K."/>
            <person name="Haridas S."/>
            <person name="Kuo A."/>
            <person name="Salamov A."/>
            <person name="Ahrendt S.R."/>
            <person name="Lipzen A."/>
            <person name="Sullivan W."/>
            <person name="Andreopoulos W.B."/>
            <person name="Clum A."/>
            <person name="Lindquist E."/>
            <person name="Daum C."/>
            <person name="Ramamoorthy G.K."/>
            <person name="Gryganskyi A."/>
            <person name="Culley D."/>
            <person name="Magnuson J.K."/>
            <person name="James T.Y."/>
            <person name="O'Malley M.A."/>
            <person name="Stajich J.E."/>
            <person name="Spatafora J.W."/>
            <person name="Visel A."/>
            <person name="Grigoriev I.V."/>
        </authorList>
    </citation>
    <scope>NUCLEOTIDE SEQUENCE [LARGE SCALE GENOMIC DNA]</scope>
    <source>
        <strain evidence="11 12">JEL800</strain>
    </source>
</reference>
<dbReference type="PANTHER" id="PTHR14950">
    <property type="entry name" value="DICER-RELATED"/>
    <property type="match status" value="1"/>
</dbReference>
<dbReference type="EMBL" id="MCGO01000052">
    <property type="protein sequence ID" value="ORY37058.1"/>
    <property type="molecule type" value="Genomic_DNA"/>
</dbReference>
<dbReference type="InterPro" id="IPR014001">
    <property type="entry name" value="Helicase_ATP-bd"/>
</dbReference>
<feature type="domain" description="RNase III" evidence="7">
    <location>
        <begin position="947"/>
        <end position="1080"/>
    </location>
</feature>
<keyword evidence="12" id="KW-1185">Reference proteome</keyword>
<proteinExistence type="inferred from homology"/>
<feature type="domain" description="Helicase C-terminal" evidence="9">
    <location>
        <begin position="314"/>
        <end position="487"/>
    </location>
</feature>
<accession>A0A1Y2BQN9</accession>
<evidence type="ECO:0000256" key="2">
    <source>
        <dbReference type="ARBA" id="ARBA00022741"/>
    </source>
</evidence>
<dbReference type="Gene3D" id="1.10.1520.10">
    <property type="entry name" value="Ribonuclease III domain"/>
    <property type="match status" value="2"/>
</dbReference>
<dbReference type="PROSITE" id="PS51327">
    <property type="entry name" value="DICER_DSRBF"/>
    <property type="match status" value="1"/>
</dbReference>
<evidence type="ECO:0000313" key="12">
    <source>
        <dbReference type="Proteomes" id="UP000193642"/>
    </source>
</evidence>
<dbReference type="SUPFAM" id="SSF69065">
    <property type="entry name" value="RNase III domain-like"/>
    <property type="match status" value="2"/>
</dbReference>
<organism evidence="11 12">
    <name type="scientific">Rhizoclosmatium globosum</name>
    <dbReference type="NCBI Taxonomy" id="329046"/>
    <lineage>
        <taxon>Eukaryota</taxon>
        <taxon>Fungi</taxon>
        <taxon>Fungi incertae sedis</taxon>
        <taxon>Chytridiomycota</taxon>
        <taxon>Chytridiomycota incertae sedis</taxon>
        <taxon>Chytridiomycetes</taxon>
        <taxon>Chytridiales</taxon>
        <taxon>Chytriomycetaceae</taxon>
        <taxon>Rhizoclosmatium</taxon>
    </lineage>
</organism>
<dbReference type="Pfam" id="PF00271">
    <property type="entry name" value="Helicase_C"/>
    <property type="match status" value="1"/>
</dbReference>
<dbReference type="GO" id="GO:0004386">
    <property type="term" value="F:helicase activity"/>
    <property type="evidence" value="ECO:0007669"/>
    <property type="project" value="UniProtKB-KW"/>
</dbReference>
<keyword evidence="5" id="KW-0067">ATP-binding</keyword>
<dbReference type="CDD" id="cd00593">
    <property type="entry name" value="RIBOc"/>
    <property type="match status" value="2"/>
</dbReference>
<dbReference type="Pfam" id="PF00636">
    <property type="entry name" value="Ribonuclease_3"/>
    <property type="match status" value="2"/>
</dbReference>
<protein>
    <recommendedName>
        <fullName evidence="13">P-loop containing nucleoside triphosphate hydrolase protein</fullName>
    </recommendedName>
</protein>
<dbReference type="Pfam" id="PF03368">
    <property type="entry name" value="Dicer_dimer"/>
    <property type="match status" value="1"/>
</dbReference>
<dbReference type="InterPro" id="IPR000999">
    <property type="entry name" value="RNase_III_dom"/>
</dbReference>
<dbReference type="GO" id="GO:0005524">
    <property type="term" value="F:ATP binding"/>
    <property type="evidence" value="ECO:0007669"/>
    <property type="project" value="UniProtKB-KW"/>
</dbReference>
<dbReference type="Gene3D" id="3.40.50.300">
    <property type="entry name" value="P-loop containing nucleotide triphosphate hydrolases"/>
    <property type="match status" value="2"/>
</dbReference>
<comment type="similarity">
    <text evidence="6">Belongs to the helicase family. Dicer subfamily.</text>
</comment>
<dbReference type="Gene3D" id="3.30.160.380">
    <property type="entry name" value="Dicer dimerisation domain"/>
    <property type="match status" value="1"/>
</dbReference>
<name>A0A1Y2BQN9_9FUNG</name>
<dbReference type="SMART" id="SM00490">
    <property type="entry name" value="HELICc"/>
    <property type="match status" value="1"/>
</dbReference>
<keyword evidence="2" id="KW-0547">Nucleotide-binding</keyword>
<evidence type="ECO:0000256" key="6">
    <source>
        <dbReference type="PROSITE-ProRule" id="PRU00657"/>
    </source>
</evidence>
<dbReference type="InterPro" id="IPR005034">
    <property type="entry name" value="Dicer_dimerisation"/>
</dbReference>
<keyword evidence="3" id="KW-0378">Hydrolase</keyword>
<sequence>MNETSKSQGKNQVSIFLAPQVPLVMQQTTYLRQNLDVMVKSYHGELGTDSWGEKSGEKTLTNINLIVFDECHNARKNSIYNQIISLHYLQTPTPDQPRIFGMTASPMSGSDSIDASIKQLEANLCCKAITPDSHSDLKHYTVTPTKSIVRFKSNFTEQSTVLTQLIEMGVTDIPQLRKLVNDGNGVIEDFGGWDRKRKWEDRNSSLDLENENDGVVDMDLEEDDEDIQLASSDARDQISSSNMMLWKALLIQSSLRFHDFVKRATEVLQARWTIEDEEGVIKEDSYPTREIKEFSIHDSKDVIPSSLYSQMSSKFKTLITILQPFSADPDFCGIVFTEKRATAKLLSLLLPRCPGLEFVKVDCLTGHGGISRSKKYKSTVNDFSMEIRNQRKVVGNFREGLLNLLVATKVAEEGIDIQPCSLVIRFDNVNSVISNIQSRGRARSKNSRYILMVPDDDEETMNRLKTLDISEMEMNSTLIVRQEQDSDDDDEKLNRSIMLTKESVFQIESGAKISIFNSIGAVYQYCSLLPHDSFANLHPIFTTGPSLMPTGQLGWISSLQLPVNAPPSCRFISGKPCFSSSDAKRVVALEAIKKLYAEGAFDDRLKPMRFDTSLVTDQEDYNEVTTTVEGVQKLGSVSFRISEYSTYVPEEFREAFPAKGSILASDTPALRTRYLVLFKVEEDEFDRVLDIGILLPFVLPEGAIQDSQIIMIDSKPKKIEMLASCRPIEVNEERNDWFQRFSNAIFYNALLRTQPPQIGLENEYLMPMVPLVNGETAALNLNSMEVDSLIDWDLLFAVASSEFSNLKANTLEVDKGEEEFRREEIPELQPESNTVTDFPRLFSFMKQELIVCDRAYWDPENGFKSLADFYKYRLHVSVPIIEEQPVLLAIQVPHMYQSGRRERAGKHAYVQLIPQFCSPFPVPSTLLMDSALYMPLLIQNLYHRLCTLEIQRNLNLMEVATPSLFQSAFKSAGTQFFDNYERLEFLGDSYLKAHLTLDLFMRHPSKDEGWLSRSRIVLERNSNLMKMSVTHNLPSCLLPDPVSRKTWAPPMQWSSKIKVSDKATADIVEAIIGACVVSSGSLGGGQAVLTFFGPKYEADMKRYTSRYQFGYLADINPDIGQTYNVLIDRLHDKLGYRFKDVGLAVEAVTHTSASGFYELSRCYQRLEFLGDSILGYLIAHQLYLRPENLNPGQLSDMKSELVNNQFLAAASFQLGLHKLVIHASPGLAHILSDFGEKFETMKRKAKKLDTGTLFWHNLPPAPKTISDVLEALLGAVFLDSGCDLNVVERIIQKVLIEPWWSLFMETGSLKLTCQHP</sequence>
<evidence type="ECO:0000256" key="3">
    <source>
        <dbReference type="ARBA" id="ARBA00022801"/>
    </source>
</evidence>
<feature type="domain" description="Dicer dsRNA-binding fold" evidence="10">
    <location>
        <begin position="518"/>
        <end position="615"/>
    </location>
</feature>
<evidence type="ECO:0000259" key="9">
    <source>
        <dbReference type="PROSITE" id="PS51194"/>
    </source>
</evidence>
<evidence type="ECO:0008006" key="13">
    <source>
        <dbReference type="Google" id="ProtNLM"/>
    </source>
</evidence>
<dbReference type="PANTHER" id="PTHR14950:SF37">
    <property type="entry name" value="ENDORIBONUCLEASE DICER"/>
    <property type="match status" value="1"/>
</dbReference>
<feature type="domain" description="Helicase ATP-binding" evidence="8">
    <location>
        <begin position="1"/>
        <end position="124"/>
    </location>
</feature>
<feature type="domain" description="RNase III" evidence="7">
    <location>
        <begin position="1127"/>
        <end position="1281"/>
    </location>
</feature>
<dbReference type="GO" id="GO:0003723">
    <property type="term" value="F:RNA binding"/>
    <property type="evidence" value="ECO:0007669"/>
    <property type="project" value="UniProtKB-UniRule"/>
</dbReference>
<dbReference type="SUPFAM" id="SSF52540">
    <property type="entry name" value="P-loop containing nucleoside triphosphate hydrolases"/>
    <property type="match status" value="1"/>
</dbReference>
<dbReference type="InterPro" id="IPR036389">
    <property type="entry name" value="RNase_III_sf"/>
</dbReference>
<dbReference type="GO" id="GO:0006396">
    <property type="term" value="P:RNA processing"/>
    <property type="evidence" value="ECO:0007669"/>
    <property type="project" value="InterPro"/>
</dbReference>
<evidence type="ECO:0000256" key="1">
    <source>
        <dbReference type="ARBA" id="ARBA00022737"/>
    </source>
</evidence>
<dbReference type="PROSITE" id="PS51192">
    <property type="entry name" value="HELICASE_ATP_BIND_1"/>
    <property type="match status" value="1"/>
</dbReference>
<dbReference type="STRING" id="329046.A0A1Y2BQN9"/>
<comment type="caution">
    <text evidence="11">The sequence shown here is derived from an EMBL/GenBank/DDBJ whole genome shotgun (WGS) entry which is preliminary data.</text>
</comment>
<dbReference type="InterPro" id="IPR001650">
    <property type="entry name" value="Helicase_C-like"/>
</dbReference>
<keyword evidence="4" id="KW-0347">Helicase</keyword>
<dbReference type="PROSITE" id="PS51194">
    <property type="entry name" value="HELICASE_CTER"/>
    <property type="match status" value="1"/>
</dbReference>
<evidence type="ECO:0000256" key="4">
    <source>
        <dbReference type="ARBA" id="ARBA00022806"/>
    </source>
</evidence>